<dbReference type="AlphaFoldDB" id="A0AA40K9I8"/>
<proteinExistence type="predicted"/>
<sequence>MAQHTHNLANQTLAIYNTSSRLATDRIFRYIDQATVFTLTLPPNPGIPTGVYYYEFDRTYQIFG</sequence>
<dbReference type="Proteomes" id="UP001172155">
    <property type="component" value="Unassembled WGS sequence"/>
</dbReference>
<organism evidence="1 2">
    <name type="scientific">Schizothecium vesticola</name>
    <dbReference type="NCBI Taxonomy" id="314040"/>
    <lineage>
        <taxon>Eukaryota</taxon>
        <taxon>Fungi</taxon>
        <taxon>Dikarya</taxon>
        <taxon>Ascomycota</taxon>
        <taxon>Pezizomycotina</taxon>
        <taxon>Sordariomycetes</taxon>
        <taxon>Sordariomycetidae</taxon>
        <taxon>Sordariales</taxon>
        <taxon>Schizotheciaceae</taxon>
        <taxon>Schizothecium</taxon>
    </lineage>
</organism>
<evidence type="ECO:0000313" key="2">
    <source>
        <dbReference type="Proteomes" id="UP001172155"/>
    </source>
</evidence>
<gene>
    <name evidence="1" type="ORF">B0T18DRAFT_401133</name>
</gene>
<accession>A0AA40K9I8</accession>
<comment type="caution">
    <text evidence="1">The sequence shown here is derived from an EMBL/GenBank/DDBJ whole genome shotgun (WGS) entry which is preliminary data.</text>
</comment>
<dbReference type="EMBL" id="JAUKUD010000002">
    <property type="protein sequence ID" value="KAK0750825.1"/>
    <property type="molecule type" value="Genomic_DNA"/>
</dbReference>
<name>A0AA40K9I8_9PEZI</name>
<keyword evidence="2" id="KW-1185">Reference proteome</keyword>
<reference evidence="1" key="1">
    <citation type="submission" date="2023-06" db="EMBL/GenBank/DDBJ databases">
        <title>Genome-scale phylogeny and comparative genomics of the fungal order Sordariales.</title>
        <authorList>
            <consortium name="Lawrence Berkeley National Laboratory"/>
            <person name="Hensen N."/>
            <person name="Bonometti L."/>
            <person name="Westerberg I."/>
            <person name="Brannstrom I.O."/>
            <person name="Guillou S."/>
            <person name="Cros-Aarteil S."/>
            <person name="Calhoun S."/>
            <person name="Haridas S."/>
            <person name="Kuo A."/>
            <person name="Mondo S."/>
            <person name="Pangilinan J."/>
            <person name="Riley R."/>
            <person name="LaButti K."/>
            <person name="Andreopoulos B."/>
            <person name="Lipzen A."/>
            <person name="Chen C."/>
            <person name="Yanf M."/>
            <person name="Daum C."/>
            <person name="Ng V."/>
            <person name="Clum A."/>
            <person name="Steindorff A."/>
            <person name="Ohm R."/>
            <person name="Martin F."/>
            <person name="Silar P."/>
            <person name="Natvig D."/>
            <person name="Lalanne C."/>
            <person name="Gautier V."/>
            <person name="Ament-velasquez S.L."/>
            <person name="Kruys A."/>
            <person name="Hutchinson M.I."/>
            <person name="Powell A.J."/>
            <person name="Barry K."/>
            <person name="Miller A.N."/>
            <person name="Grigoriev I.V."/>
            <person name="Debuchy R."/>
            <person name="Gladieux P."/>
            <person name="Thoren M.H."/>
            <person name="Johannesson H."/>
        </authorList>
    </citation>
    <scope>NUCLEOTIDE SEQUENCE</scope>
    <source>
        <strain evidence="1">SMH3187-1</strain>
    </source>
</reference>
<evidence type="ECO:0000313" key="1">
    <source>
        <dbReference type="EMBL" id="KAK0750825.1"/>
    </source>
</evidence>
<protein>
    <submittedName>
        <fullName evidence="1">Uncharacterized protein</fullName>
    </submittedName>
</protein>